<sequence>MPYLALDTSTESLSLAISSQQGIIAHDWPAEQKHAEMILPCLAALLEECQLTMKDIQGIAFGNGPGSFTGLRIAAGITQGLAFARGIPVLGVSTLAALAAGCDADQVYACLDARMNQVYCAAYRKEHGTWLEEIAPCLCDPDHIPLPNGDNWMAAGSGFAMYSDALKCRLGEQISGIDATRLPLAKDILALALPDFVAGKGLAAHEAELVYLRNKVALKTHERMSK</sequence>
<dbReference type="RefSeq" id="WP_130107266.1">
    <property type="nucleotide sequence ID" value="NZ_CP025781.1"/>
</dbReference>
<dbReference type="CDD" id="cd24032">
    <property type="entry name" value="ASKHA_NBD_TsaB"/>
    <property type="match status" value="1"/>
</dbReference>
<dbReference type="PANTHER" id="PTHR11735">
    <property type="entry name" value="TRNA N6-ADENOSINE THREONYLCARBAMOYLTRANSFERASE"/>
    <property type="match status" value="1"/>
</dbReference>
<dbReference type="AlphaFoldDB" id="A0A7G3GC61"/>
<dbReference type="GO" id="GO:0005829">
    <property type="term" value="C:cytosol"/>
    <property type="evidence" value="ECO:0007669"/>
    <property type="project" value="TreeGrafter"/>
</dbReference>
<dbReference type="NCBIfam" id="TIGR03725">
    <property type="entry name" value="T6A_YeaZ"/>
    <property type="match status" value="1"/>
</dbReference>
<keyword evidence="3" id="KW-1185">Reference proteome</keyword>
<keyword evidence="2" id="KW-0808">Transferase</keyword>
<dbReference type="InterPro" id="IPR000905">
    <property type="entry name" value="Gcp-like_dom"/>
</dbReference>
<dbReference type="GO" id="GO:0016740">
    <property type="term" value="F:transferase activity"/>
    <property type="evidence" value="ECO:0007669"/>
    <property type="project" value="UniProtKB-KW"/>
</dbReference>
<dbReference type="PANTHER" id="PTHR11735:SF11">
    <property type="entry name" value="TRNA THREONYLCARBAMOYLADENOSINE BIOSYNTHESIS PROTEIN TSAB"/>
    <property type="match status" value="1"/>
</dbReference>
<protein>
    <submittedName>
        <fullName evidence="2">tRNA (Adenosine(37)-N6)-threonylcarbamoyltransferase complex dimerization subunit type 1 TsaB</fullName>
    </submittedName>
</protein>
<dbReference type="GO" id="GO:0002949">
    <property type="term" value="P:tRNA threonylcarbamoyladenosine modification"/>
    <property type="evidence" value="ECO:0007669"/>
    <property type="project" value="InterPro"/>
</dbReference>
<dbReference type="InterPro" id="IPR043129">
    <property type="entry name" value="ATPase_NBD"/>
</dbReference>
<dbReference type="KEGG" id="ifl:C1H71_15185"/>
<feature type="domain" description="Gcp-like" evidence="1">
    <location>
        <begin position="30"/>
        <end position="145"/>
    </location>
</feature>
<accession>A0A7G3GC61</accession>
<evidence type="ECO:0000313" key="3">
    <source>
        <dbReference type="Proteomes" id="UP000515917"/>
    </source>
</evidence>
<evidence type="ECO:0000313" key="2">
    <source>
        <dbReference type="EMBL" id="QBC44744.1"/>
    </source>
</evidence>
<proteinExistence type="predicted"/>
<dbReference type="EMBL" id="CP025781">
    <property type="protein sequence ID" value="QBC44744.1"/>
    <property type="molecule type" value="Genomic_DNA"/>
</dbReference>
<dbReference type="Proteomes" id="UP000515917">
    <property type="component" value="Chromosome"/>
</dbReference>
<evidence type="ECO:0000259" key="1">
    <source>
        <dbReference type="Pfam" id="PF00814"/>
    </source>
</evidence>
<dbReference type="Pfam" id="PF00814">
    <property type="entry name" value="TsaD"/>
    <property type="match status" value="1"/>
</dbReference>
<dbReference type="SUPFAM" id="SSF53067">
    <property type="entry name" value="Actin-like ATPase domain"/>
    <property type="match status" value="2"/>
</dbReference>
<organism evidence="2 3">
    <name type="scientific">Iodobacter fluviatilis</name>
    <dbReference type="NCBI Taxonomy" id="537"/>
    <lineage>
        <taxon>Bacteria</taxon>
        <taxon>Pseudomonadati</taxon>
        <taxon>Pseudomonadota</taxon>
        <taxon>Betaproteobacteria</taxon>
        <taxon>Neisseriales</taxon>
        <taxon>Chitinibacteraceae</taxon>
        <taxon>Iodobacter</taxon>
    </lineage>
</organism>
<dbReference type="Gene3D" id="3.30.420.40">
    <property type="match status" value="2"/>
</dbReference>
<gene>
    <name evidence="2" type="primary">tsaB</name>
    <name evidence="2" type="ORF">C1H71_15185</name>
</gene>
<reference evidence="2 3" key="1">
    <citation type="submission" date="2018-01" db="EMBL/GenBank/DDBJ databases">
        <title>Genome sequence of Iodobacter sp. strain PCH194 isolated from Indian Trans-Himalaya.</title>
        <authorList>
            <person name="Kumar V."/>
            <person name="Thakur V."/>
            <person name="Kumar S."/>
            <person name="Singh D."/>
        </authorList>
    </citation>
    <scope>NUCLEOTIDE SEQUENCE [LARGE SCALE GENOMIC DNA]</scope>
    <source>
        <strain evidence="2 3">PCH194</strain>
    </source>
</reference>
<name>A0A7G3GC61_9NEIS</name>
<dbReference type="InterPro" id="IPR022496">
    <property type="entry name" value="T6A_TsaB"/>
</dbReference>